<feature type="domain" description="Helix-hairpin-helix DNA-binding motif class 1" evidence="4">
    <location>
        <begin position="90"/>
        <end position="104"/>
    </location>
</feature>
<accession>A0A8A0RNF8</accession>
<protein>
    <recommendedName>
        <fullName evidence="3">ATP-dependent RecD2 DNA helicase</fullName>
        <ecNumber evidence="3">5.6.2.3</ecNumber>
    </recommendedName>
    <alternativeName>
        <fullName evidence="3">DNA 5'-3' helicase subunit RecD2</fullName>
    </alternativeName>
</protein>
<dbReference type="CDD" id="cd18809">
    <property type="entry name" value="SF1_C_RecD"/>
    <property type="match status" value="1"/>
</dbReference>
<name>A0A8A0RNF8_9FIRM</name>
<dbReference type="SMART" id="SM00382">
    <property type="entry name" value="AAA"/>
    <property type="match status" value="1"/>
</dbReference>
<comment type="function">
    <text evidence="3">DNA-dependent ATPase and ATP-dependent 5'-3' DNA helicase. Has no activity on blunt DNA or DNA with 3'-overhangs, requires at least 10 bases of 5'-ssDNA for helicase activity.</text>
</comment>
<keyword evidence="2 3" id="KW-0067">ATP-binding</keyword>
<dbReference type="Pfam" id="PF14520">
    <property type="entry name" value="HHH_5"/>
    <property type="match status" value="1"/>
</dbReference>
<dbReference type="Pfam" id="PF13245">
    <property type="entry name" value="AAA_19"/>
    <property type="match status" value="1"/>
</dbReference>
<dbReference type="Gene3D" id="3.40.50.300">
    <property type="entry name" value="P-loop containing nucleotide triphosphate hydrolases"/>
    <property type="match status" value="2"/>
</dbReference>
<dbReference type="GO" id="GO:0016787">
    <property type="term" value="F:hydrolase activity"/>
    <property type="evidence" value="ECO:0007669"/>
    <property type="project" value="UniProtKB-KW"/>
</dbReference>
<dbReference type="InterPro" id="IPR041451">
    <property type="entry name" value="RecD2_SH13"/>
</dbReference>
<keyword evidence="7" id="KW-1185">Reference proteome</keyword>
<dbReference type="GO" id="GO:0003677">
    <property type="term" value="F:DNA binding"/>
    <property type="evidence" value="ECO:0007669"/>
    <property type="project" value="UniProtKB-UniRule"/>
</dbReference>
<proteinExistence type="inferred from homology"/>
<dbReference type="InterPro" id="IPR029493">
    <property type="entry name" value="RecD2-like_HHH"/>
</dbReference>
<dbReference type="PANTHER" id="PTHR43788:SF6">
    <property type="entry name" value="DNA HELICASE B"/>
    <property type="match status" value="1"/>
</dbReference>
<dbReference type="EMBL" id="CP059066">
    <property type="protein sequence ID" value="QSQ09422.1"/>
    <property type="molecule type" value="Genomic_DNA"/>
</dbReference>
<dbReference type="CDD" id="cd17933">
    <property type="entry name" value="DEXSc_RecD-like"/>
    <property type="match status" value="1"/>
</dbReference>
<feature type="domain" description="AAA+ ATPase" evidence="5">
    <location>
        <begin position="337"/>
        <end position="484"/>
    </location>
</feature>
<dbReference type="Pfam" id="PF13538">
    <property type="entry name" value="UvrD_C_2"/>
    <property type="match status" value="1"/>
</dbReference>
<dbReference type="PANTHER" id="PTHR43788">
    <property type="entry name" value="DNA2/NAM7 HELICASE FAMILY MEMBER"/>
    <property type="match status" value="1"/>
</dbReference>
<dbReference type="SUPFAM" id="SSF47781">
    <property type="entry name" value="RuvA domain 2-like"/>
    <property type="match status" value="1"/>
</dbReference>
<sequence>MYEIEGIVERITYFNEETNYTVAKIQRKNTDYLTTIVGNFPVLNIGETLRLKGRWVNHSDYGTQFMVESYEITVPATLNGIEKYLGSGLIKGIGPKTAKKIVGHFGLDTLNIIQYNPERLTEIEGIGEKKVRDIVKAFEEQKDIQEVMMFLQANGVSPTYAVKIYKEYKDKTIEYIKENPYRLADDIFGIGFKTADKIAQKLGIEPTSKYRVSSGIKYVLSQFSNDGHTYVPLDDLINKGCEILEVTPGLIEEALSGLVKKEMVFVQEFDSPKGSKGIYLAPFYYAEKGISERICKLASLPAKELKVDIEKEIRAIERESGVKLGKGQREALEKLKDNNVLVITGGPGTGKTTTIKSIIRLLEKQNMKVVLAAPTGRAAKRMTETSGREAKTIHRLLEYSFVQGEGMHFQKNEDKPLDADAVIVDEVSMVDLILMYNLMKAVKYGTRLILVGDVDQLPSVGAGNVLKDIIESGAVEVVHLKEIFRQARESMIVVNAHRINRGEFPILNVRGKDFFFEKKDDPQEIMETIIQLCSYRLPKFKGYNPIDDIQVLTPMRRTPIGVNVLNDELQKVLNPPSHKKEERRFGGTVFREGDKVMQIKNNYTKEVFNGDIGRIVRIDNEEGEILVRFPDVGADRDVVYEVHELEELVLSYAVSVHKSQGSEYPVVVMPVSTQHYLMLQRNLLYTAVTRAKEMVVLVGTKKALAIAVKNNKVAERYSYLAQRIREAFTSF</sequence>
<comment type="similarity">
    <text evidence="3">Belongs to the RecD family. RecD2 subfamily.</text>
</comment>
<keyword evidence="1 3" id="KW-0547">Nucleotide-binding</keyword>
<dbReference type="InterPro" id="IPR027785">
    <property type="entry name" value="UvrD-like_helicase_C"/>
</dbReference>
<evidence type="ECO:0000313" key="6">
    <source>
        <dbReference type="EMBL" id="QSQ09422.1"/>
    </source>
</evidence>
<feature type="domain" description="Helix-hairpin-helix DNA-binding motif class 1" evidence="4">
    <location>
        <begin position="182"/>
        <end position="201"/>
    </location>
</feature>
<dbReference type="SUPFAM" id="SSF52540">
    <property type="entry name" value="P-loop containing nucleoside triphosphate hydrolases"/>
    <property type="match status" value="1"/>
</dbReference>
<dbReference type="InterPro" id="IPR006345">
    <property type="entry name" value="RecD2"/>
</dbReference>
<dbReference type="GO" id="GO:0005524">
    <property type="term" value="F:ATP binding"/>
    <property type="evidence" value="ECO:0007669"/>
    <property type="project" value="UniProtKB-UniRule"/>
</dbReference>
<keyword evidence="3" id="KW-0413">Isomerase</keyword>
<comment type="catalytic activity">
    <reaction evidence="3">
        <text>ATP + H2O = ADP + phosphate + H(+)</text>
        <dbReference type="Rhea" id="RHEA:13065"/>
        <dbReference type="ChEBI" id="CHEBI:15377"/>
        <dbReference type="ChEBI" id="CHEBI:15378"/>
        <dbReference type="ChEBI" id="CHEBI:30616"/>
        <dbReference type="ChEBI" id="CHEBI:43474"/>
        <dbReference type="ChEBI" id="CHEBI:456216"/>
        <dbReference type="EC" id="5.6.2.3"/>
    </reaction>
</comment>
<evidence type="ECO:0000259" key="5">
    <source>
        <dbReference type="SMART" id="SM00382"/>
    </source>
</evidence>
<dbReference type="InterPro" id="IPR003593">
    <property type="entry name" value="AAA+_ATPase"/>
</dbReference>
<evidence type="ECO:0000259" key="4">
    <source>
        <dbReference type="SMART" id="SM00278"/>
    </source>
</evidence>
<dbReference type="InterPro" id="IPR055446">
    <property type="entry name" value="RecD2_N_OB"/>
</dbReference>
<evidence type="ECO:0000256" key="2">
    <source>
        <dbReference type="ARBA" id="ARBA00022840"/>
    </source>
</evidence>
<dbReference type="AlphaFoldDB" id="A0A8A0RNF8"/>
<evidence type="ECO:0000256" key="1">
    <source>
        <dbReference type="ARBA" id="ARBA00022741"/>
    </source>
</evidence>
<dbReference type="InterPro" id="IPR050534">
    <property type="entry name" value="Coronavir_polyprotein_1ab"/>
</dbReference>
<organism evidence="6 7">
    <name type="scientific">Koleobacter methoxysyntrophicus</name>
    <dbReference type="NCBI Taxonomy" id="2751313"/>
    <lineage>
        <taxon>Bacteria</taxon>
        <taxon>Bacillati</taxon>
        <taxon>Bacillota</taxon>
        <taxon>Clostridia</taxon>
        <taxon>Koleobacterales</taxon>
        <taxon>Koleobacteraceae</taxon>
        <taxon>Koleobacter</taxon>
    </lineage>
</organism>
<dbReference type="GO" id="GO:0017116">
    <property type="term" value="F:single-stranded DNA helicase activity"/>
    <property type="evidence" value="ECO:0007669"/>
    <property type="project" value="TreeGrafter"/>
</dbReference>
<feature type="binding site" evidence="3">
    <location>
        <begin position="348"/>
        <end position="352"/>
    </location>
    <ligand>
        <name>ATP</name>
        <dbReference type="ChEBI" id="CHEBI:30616"/>
    </ligand>
</feature>
<reference evidence="6" key="1">
    <citation type="submission" date="2020-07" db="EMBL/GenBank/DDBJ databases">
        <title>Koleobacter methoxysyntrophicus gen. nov., sp. nov., a novel anaerobic bacterium isolated from deep subsurface oil field and proposal of Koleobacterales ord. nov. in the phylum Firmicutes.</title>
        <authorList>
            <person name="Sakamoto S."/>
            <person name="Tamaki H."/>
        </authorList>
    </citation>
    <scope>NUCLEOTIDE SEQUENCE</scope>
    <source>
        <strain evidence="6">NRmbB1</strain>
    </source>
</reference>
<dbReference type="Pfam" id="PF18335">
    <property type="entry name" value="SH3_13"/>
    <property type="match status" value="1"/>
</dbReference>
<dbReference type="InterPro" id="IPR027417">
    <property type="entry name" value="P-loop_NTPase"/>
</dbReference>
<evidence type="ECO:0000256" key="3">
    <source>
        <dbReference type="HAMAP-Rule" id="MF_01488"/>
    </source>
</evidence>
<keyword evidence="3 6" id="KW-0378">Hydrolase</keyword>
<keyword evidence="3" id="KW-0238">DNA-binding</keyword>
<dbReference type="Proteomes" id="UP000662904">
    <property type="component" value="Chromosome"/>
</dbReference>
<dbReference type="NCBIfam" id="TIGR01448">
    <property type="entry name" value="recD_rel"/>
    <property type="match status" value="1"/>
</dbReference>
<dbReference type="InterPro" id="IPR003583">
    <property type="entry name" value="Hlx-hairpin-Hlx_DNA-bd_motif"/>
</dbReference>
<dbReference type="GO" id="GO:0009338">
    <property type="term" value="C:exodeoxyribonuclease V complex"/>
    <property type="evidence" value="ECO:0007669"/>
    <property type="project" value="TreeGrafter"/>
</dbReference>
<dbReference type="RefSeq" id="WP_206706779.1">
    <property type="nucleotide sequence ID" value="NZ_CP059066.1"/>
</dbReference>
<dbReference type="GO" id="GO:0043139">
    <property type="term" value="F:5'-3' DNA helicase activity"/>
    <property type="evidence" value="ECO:0007669"/>
    <property type="project" value="UniProtKB-UniRule"/>
</dbReference>
<dbReference type="InterPro" id="IPR010994">
    <property type="entry name" value="RuvA_2-like"/>
</dbReference>
<dbReference type="Gene3D" id="1.10.150.20">
    <property type="entry name" value="5' to 3' exonuclease, C-terminal subdomain"/>
    <property type="match status" value="1"/>
</dbReference>
<dbReference type="Gene3D" id="2.30.30.940">
    <property type="match status" value="1"/>
</dbReference>
<gene>
    <name evidence="6" type="primary">recD2_1</name>
    <name evidence="3" type="synonym">recD2</name>
    <name evidence="6" type="ORF">H0A61_01785</name>
</gene>
<dbReference type="KEGG" id="kme:H0A61_01785"/>
<evidence type="ECO:0000313" key="7">
    <source>
        <dbReference type="Proteomes" id="UP000662904"/>
    </source>
</evidence>
<dbReference type="Gene3D" id="1.10.10.2220">
    <property type="match status" value="1"/>
</dbReference>
<dbReference type="Pfam" id="PF23139">
    <property type="entry name" value="OB_YrrC"/>
    <property type="match status" value="1"/>
</dbReference>
<feature type="domain" description="Helix-hairpin-helix DNA-binding motif class 1" evidence="4">
    <location>
        <begin position="118"/>
        <end position="137"/>
    </location>
</feature>
<keyword evidence="3 6" id="KW-0347">Helicase</keyword>
<dbReference type="SMART" id="SM00278">
    <property type="entry name" value="HhH1"/>
    <property type="match status" value="3"/>
</dbReference>
<dbReference type="EC" id="5.6.2.3" evidence="3"/>
<dbReference type="HAMAP" id="MF_01488">
    <property type="entry name" value="RecD2"/>
    <property type="match status" value="1"/>
</dbReference>
<dbReference type="Pfam" id="PF14490">
    <property type="entry name" value="HHH_RecD2"/>
    <property type="match status" value="1"/>
</dbReference>
<dbReference type="GO" id="GO:0006310">
    <property type="term" value="P:DNA recombination"/>
    <property type="evidence" value="ECO:0007669"/>
    <property type="project" value="InterPro"/>
</dbReference>
<dbReference type="GO" id="GO:0006281">
    <property type="term" value="P:DNA repair"/>
    <property type="evidence" value="ECO:0007669"/>
    <property type="project" value="InterPro"/>
</dbReference>